<evidence type="ECO:0000256" key="10">
    <source>
        <dbReference type="SAM" id="MobiDB-lite"/>
    </source>
</evidence>
<feature type="binding site" evidence="9">
    <location>
        <position position="32"/>
    </location>
    <ligand>
        <name>ATP</name>
        <dbReference type="ChEBI" id="CHEBI:30616"/>
    </ligand>
</feature>
<keyword evidence="6 9" id="KW-0547">Nucleotide-binding</keyword>
<dbReference type="Gene3D" id="2.40.30.330">
    <property type="entry name" value="Pre-mRNA cleavage complex subunit Clp1, C-terminal domain"/>
    <property type="match status" value="1"/>
</dbReference>
<dbReference type="InterPro" id="IPR027417">
    <property type="entry name" value="P-loop_NTPase"/>
</dbReference>
<feature type="binding site" evidence="9">
    <location>
        <begin position="154"/>
        <end position="159"/>
    </location>
    <ligand>
        <name>ATP</name>
        <dbReference type="ChEBI" id="CHEBI:30616"/>
    </ligand>
</feature>
<keyword evidence="15" id="KW-1185">Reference proteome</keyword>
<evidence type="ECO:0000256" key="4">
    <source>
        <dbReference type="ARBA" id="ARBA00019824"/>
    </source>
</evidence>
<evidence type="ECO:0000259" key="13">
    <source>
        <dbReference type="Pfam" id="PF16575"/>
    </source>
</evidence>
<dbReference type="PANTHER" id="PTHR12755">
    <property type="entry name" value="CLEAVAGE/POLYADENYLATION FACTOR IA SUBUNIT CLP1P"/>
    <property type="match status" value="1"/>
</dbReference>
<dbReference type="InterPro" id="IPR038239">
    <property type="entry name" value="Clp1_N_sf"/>
</dbReference>
<accession>A0ABM9YHI7</accession>
<comment type="subunit">
    <text evidence="9">Component of a pre-mRNA cleavage factor complex. Interacts directly with PCF11.</text>
</comment>
<feature type="compositionally biased region" description="Low complexity" evidence="10">
    <location>
        <begin position="451"/>
        <end position="515"/>
    </location>
</feature>
<evidence type="ECO:0000256" key="2">
    <source>
        <dbReference type="ARBA" id="ARBA00004123"/>
    </source>
</evidence>
<feature type="region of interest" description="Disordered" evidence="10">
    <location>
        <begin position="1"/>
        <end position="27"/>
    </location>
</feature>
<feature type="domain" description="Clp1 C-terminal" evidence="11">
    <location>
        <begin position="523"/>
        <end position="587"/>
    </location>
</feature>
<dbReference type="Gene3D" id="2.60.120.1030">
    <property type="entry name" value="Clp1, DNA binding domain"/>
    <property type="match status" value="1"/>
</dbReference>
<dbReference type="Pfam" id="PF16575">
    <property type="entry name" value="CLP1_P"/>
    <property type="match status" value="1"/>
</dbReference>
<dbReference type="HAMAP" id="MF_03035">
    <property type="entry name" value="Clp1"/>
    <property type="match status" value="1"/>
</dbReference>
<dbReference type="InterPro" id="IPR032319">
    <property type="entry name" value="CLP1_P"/>
</dbReference>
<proteinExistence type="inferred from homology"/>
<reference evidence="15" key="1">
    <citation type="journal article" date="2015" name="PLoS Genet.">
        <title>The dynamic genome and transcriptome of the human fungal pathogen Blastomyces and close relative Emmonsia.</title>
        <authorList>
            <person name="Munoz J.F."/>
            <person name="Gauthier G.M."/>
            <person name="Desjardins C.A."/>
            <person name="Gallo J.E."/>
            <person name="Holder J."/>
            <person name="Sullivan T.D."/>
            <person name="Marty A.J."/>
            <person name="Carmen J.C."/>
            <person name="Chen Z."/>
            <person name="Ding L."/>
            <person name="Gujja S."/>
            <person name="Magrini V."/>
            <person name="Misas E."/>
            <person name="Mitreva M."/>
            <person name="Priest M."/>
            <person name="Saif S."/>
            <person name="Whiston E.A."/>
            <person name="Young S."/>
            <person name="Zeng Q."/>
            <person name="Goldman W.E."/>
            <person name="Mardis E.R."/>
            <person name="Taylor J.W."/>
            <person name="McEwen J.G."/>
            <person name="Clay O.K."/>
            <person name="Klein B.S."/>
            <person name="Cuomo C.A."/>
        </authorList>
    </citation>
    <scope>NUCLEOTIDE SEQUENCE [LARGE SCALE GENOMIC DNA]</scope>
    <source>
        <strain evidence="15">ER-3 / ATCC MYA-2586</strain>
    </source>
</reference>
<dbReference type="SUPFAM" id="SSF52540">
    <property type="entry name" value="P-loop containing nucleoside triphosphate hydrolases"/>
    <property type="match status" value="1"/>
</dbReference>
<name>A0ABM9YHI7_AJEDR</name>
<feature type="binding site" evidence="9">
    <location>
        <position position="71"/>
    </location>
    <ligand>
        <name>ATP</name>
        <dbReference type="ChEBI" id="CHEBI:30616"/>
    </ligand>
</feature>
<dbReference type="InterPro" id="IPR028606">
    <property type="entry name" value="Clp1"/>
</dbReference>
<comment type="subcellular location">
    <subcellularLocation>
        <location evidence="2 9">Nucleus</location>
    </subcellularLocation>
</comment>
<dbReference type="InterPro" id="IPR038238">
    <property type="entry name" value="Clp1_C_sf"/>
</dbReference>
<dbReference type="EMBL" id="EQ999976">
    <property type="protein sequence ID" value="EEQ88928.2"/>
    <property type="molecule type" value="Genomic_DNA"/>
</dbReference>
<feature type="region of interest" description="Disordered" evidence="10">
    <location>
        <begin position="423"/>
        <end position="515"/>
    </location>
</feature>
<dbReference type="Proteomes" id="UP000002039">
    <property type="component" value="Unassembled WGS sequence"/>
</dbReference>
<dbReference type="Gene3D" id="3.40.50.300">
    <property type="entry name" value="P-loop containing nucleotide triphosphate hydrolases"/>
    <property type="match status" value="1"/>
</dbReference>
<evidence type="ECO:0000256" key="5">
    <source>
        <dbReference type="ARBA" id="ARBA00022664"/>
    </source>
</evidence>
<protein>
    <recommendedName>
        <fullName evidence="4">Polynucleotide 5'-hydroxyl-kinase GRC3</fullName>
    </recommendedName>
    <alternativeName>
        <fullName evidence="3">Polynucleotide 5'-hydroxyl-kinase grc3</fullName>
    </alternativeName>
</protein>
<sequence length="595" mass="62876">MSLPGLELTQTPTGGRSAPAPPVQHSLPRGSEWRFEVAFGRTVRVKLLAGTAELFGTELAASQTYTFSGTKAAIYTWHGCTLEVSAGDPIAIGGLGSAPPPPGTGSGGCQVEYVAEETPMAEYVNIHGALETMREEAKASGREGPRVLILGPEDAGKTSLTKILTGYATKRERQPVVVNLDPSEGMLSVPGSLTATAFRSMVDVEEGWGSSPMSGPSPIPVKLPLVYFYGLPSPLDAEGQVYKPIVSRLALAVAGRLAEDRDAGEAGIVIDTPGVLSQGGKGEDVIHHIVTEFSITTILVLGSERLYSSMVKHYDNKPISTSTSTTSAAAGTATPSTLDRISVVKVTKSGGSVDRDASFMKCVRDSQIRSYFFGNPIPSTASSALSLSATSSGTTITLSPHAQQLDFDALSIYTITATLEDDDDYDPSTFGMNDSFLPGGINDRDDDENLQTQQQQQQQQQQHQYQEITDHTTTTSPFLSSPTTATTATTTTTTSTTATSPFTHPSSIPLKKLPPSTTSPVPLALENTLLAVTHAAPNAPLHEIRDASVMGFVYVAGVDEKKAKIRVLAPVGGRVPSRAMIWGKRWPGELVGLVG</sequence>
<comment type="function">
    <text evidence="9">Required for endonucleolytic cleavage during polyadenylation-dependent pre-mRNA 3'-end formation.</text>
</comment>
<comment type="similarity">
    <text evidence="9">Belongs to the Clp1 family. Clp1 subfamily.</text>
</comment>
<dbReference type="PANTHER" id="PTHR12755:SF6">
    <property type="entry name" value="POLYRIBONUCLEOTIDE 5'-HYDROXYL-KINASE CLP1"/>
    <property type="match status" value="1"/>
</dbReference>
<evidence type="ECO:0000313" key="15">
    <source>
        <dbReference type="Proteomes" id="UP000002039"/>
    </source>
</evidence>
<feature type="domain" description="Clp1 N-terminal" evidence="12">
    <location>
        <begin position="27"/>
        <end position="137"/>
    </location>
</feature>
<evidence type="ECO:0000256" key="8">
    <source>
        <dbReference type="ARBA" id="ARBA00023242"/>
    </source>
</evidence>
<gene>
    <name evidence="9" type="primary">CLP1</name>
    <name evidence="14" type="ORF">BDCG_04048</name>
</gene>
<keyword evidence="7 9" id="KW-0067">ATP-binding</keyword>
<evidence type="ECO:0000256" key="6">
    <source>
        <dbReference type="ARBA" id="ARBA00022741"/>
    </source>
</evidence>
<dbReference type="RefSeq" id="XP_045275957.1">
    <property type="nucleotide sequence ID" value="XM_045419722.1"/>
</dbReference>
<organism evidence="14 15">
    <name type="scientific">Ajellomyces dermatitidis (strain ER-3 / ATCC MYA-2586)</name>
    <name type="common">Blastomyces dermatitidis</name>
    <dbReference type="NCBI Taxonomy" id="559297"/>
    <lineage>
        <taxon>Eukaryota</taxon>
        <taxon>Fungi</taxon>
        <taxon>Dikarya</taxon>
        <taxon>Ascomycota</taxon>
        <taxon>Pezizomycotina</taxon>
        <taxon>Eurotiomycetes</taxon>
        <taxon>Eurotiomycetidae</taxon>
        <taxon>Onygenales</taxon>
        <taxon>Ajellomycetaceae</taxon>
        <taxon>Blastomyces</taxon>
    </lineage>
</organism>
<evidence type="ECO:0000259" key="12">
    <source>
        <dbReference type="Pfam" id="PF16573"/>
    </source>
</evidence>
<dbReference type="InterPro" id="IPR045116">
    <property type="entry name" value="Clp1/Grc3"/>
</dbReference>
<comment type="function">
    <text evidence="1">Polynucleotide 5'-kinase involved in rRNA processing.</text>
</comment>
<dbReference type="InterPro" id="IPR032324">
    <property type="entry name" value="Clp1_N"/>
</dbReference>
<keyword evidence="8 9" id="KW-0539">Nucleus</keyword>
<dbReference type="Pfam" id="PF16573">
    <property type="entry name" value="CLP1_N"/>
    <property type="match status" value="1"/>
</dbReference>
<evidence type="ECO:0000256" key="9">
    <source>
        <dbReference type="HAMAP-Rule" id="MF_03035"/>
    </source>
</evidence>
<evidence type="ECO:0000256" key="7">
    <source>
        <dbReference type="ARBA" id="ARBA00022840"/>
    </source>
</evidence>
<dbReference type="Pfam" id="PF06807">
    <property type="entry name" value="Clp1"/>
    <property type="match status" value="1"/>
</dbReference>
<evidence type="ECO:0000256" key="3">
    <source>
        <dbReference type="ARBA" id="ARBA00018706"/>
    </source>
</evidence>
<evidence type="ECO:0000259" key="11">
    <source>
        <dbReference type="Pfam" id="PF06807"/>
    </source>
</evidence>
<dbReference type="InterPro" id="IPR010655">
    <property type="entry name" value="Clp1_C"/>
</dbReference>
<keyword evidence="5 9" id="KW-0507">mRNA processing</keyword>
<evidence type="ECO:0000313" key="14">
    <source>
        <dbReference type="EMBL" id="EEQ88928.2"/>
    </source>
</evidence>
<evidence type="ECO:0000256" key="1">
    <source>
        <dbReference type="ARBA" id="ARBA00003798"/>
    </source>
</evidence>
<dbReference type="GeneID" id="69026269"/>
<feature type="domain" description="Clp1 P-loop" evidence="13">
    <location>
        <begin position="151"/>
        <end position="327"/>
    </location>
</feature>